<sequence>MEMSRFGSTITFSIEKYDDAKAKERRHNTINAQTFQKSNLMCQLCKCKRQQMHFVKLFLVNMMTLGPWT</sequence>
<proteinExistence type="predicted"/>
<evidence type="ECO:0000313" key="1">
    <source>
        <dbReference type="EMBL" id="PKA49945.1"/>
    </source>
</evidence>
<gene>
    <name evidence="1" type="ORF">AXF42_Ash019261</name>
</gene>
<reference evidence="1 2" key="1">
    <citation type="journal article" date="2017" name="Nature">
        <title>The Apostasia genome and the evolution of orchids.</title>
        <authorList>
            <person name="Zhang G.Q."/>
            <person name="Liu K.W."/>
            <person name="Li Z."/>
            <person name="Lohaus R."/>
            <person name="Hsiao Y.Y."/>
            <person name="Niu S.C."/>
            <person name="Wang J.Y."/>
            <person name="Lin Y.C."/>
            <person name="Xu Q."/>
            <person name="Chen L.J."/>
            <person name="Yoshida K."/>
            <person name="Fujiwara S."/>
            <person name="Wang Z.W."/>
            <person name="Zhang Y.Q."/>
            <person name="Mitsuda N."/>
            <person name="Wang M."/>
            <person name="Liu G.H."/>
            <person name="Pecoraro L."/>
            <person name="Huang H.X."/>
            <person name="Xiao X.J."/>
            <person name="Lin M."/>
            <person name="Wu X.Y."/>
            <person name="Wu W.L."/>
            <person name="Chen Y.Y."/>
            <person name="Chang S.B."/>
            <person name="Sakamoto S."/>
            <person name="Ohme-Takagi M."/>
            <person name="Yagi M."/>
            <person name="Zeng S.J."/>
            <person name="Shen C.Y."/>
            <person name="Yeh C.M."/>
            <person name="Luo Y.B."/>
            <person name="Tsai W.C."/>
            <person name="Van de Peer Y."/>
            <person name="Liu Z.J."/>
        </authorList>
    </citation>
    <scope>NUCLEOTIDE SEQUENCE [LARGE SCALE GENOMIC DNA]</scope>
    <source>
        <strain evidence="2">cv. Shenzhen</strain>
        <tissue evidence="1">Stem</tissue>
    </source>
</reference>
<accession>A0A2I0A325</accession>
<protein>
    <submittedName>
        <fullName evidence="1">Uncharacterized protein</fullName>
    </submittedName>
</protein>
<name>A0A2I0A325_9ASPA</name>
<keyword evidence="2" id="KW-1185">Reference proteome</keyword>
<dbReference type="Proteomes" id="UP000236161">
    <property type="component" value="Unassembled WGS sequence"/>
</dbReference>
<dbReference type="EMBL" id="KZ452036">
    <property type="protein sequence ID" value="PKA49945.1"/>
    <property type="molecule type" value="Genomic_DNA"/>
</dbReference>
<organism evidence="1 2">
    <name type="scientific">Apostasia shenzhenica</name>
    <dbReference type="NCBI Taxonomy" id="1088818"/>
    <lineage>
        <taxon>Eukaryota</taxon>
        <taxon>Viridiplantae</taxon>
        <taxon>Streptophyta</taxon>
        <taxon>Embryophyta</taxon>
        <taxon>Tracheophyta</taxon>
        <taxon>Spermatophyta</taxon>
        <taxon>Magnoliopsida</taxon>
        <taxon>Liliopsida</taxon>
        <taxon>Asparagales</taxon>
        <taxon>Orchidaceae</taxon>
        <taxon>Apostasioideae</taxon>
        <taxon>Apostasia</taxon>
    </lineage>
</organism>
<evidence type="ECO:0000313" key="2">
    <source>
        <dbReference type="Proteomes" id="UP000236161"/>
    </source>
</evidence>
<dbReference type="AlphaFoldDB" id="A0A2I0A325"/>